<dbReference type="PROSITE" id="PS51898">
    <property type="entry name" value="TYR_RECOMBINASE"/>
    <property type="match status" value="1"/>
</dbReference>
<dbReference type="Pfam" id="PF02899">
    <property type="entry name" value="Phage_int_SAM_1"/>
    <property type="match status" value="1"/>
</dbReference>
<dbReference type="InterPro" id="IPR002104">
    <property type="entry name" value="Integrase_catalytic"/>
</dbReference>
<reference evidence="8" key="1">
    <citation type="submission" date="2020-01" db="EMBL/GenBank/DDBJ databases">
        <title>Muricauda ochracea sp. nov., isolated from a tidal flat of Garorim bay in Korea.</title>
        <authorList>
            <person name="Kim D."/>
            <person name="Yoo Y."/>
            <person name="Kim J.-J."/>
        </authorList>
    </citation>
    <scope>NUCLEOTIDE SEQUENCE</scope>
    <source>
        <strain evidence="8">JGD-17</strain>
    </source>
</reference>
<dbReference type="InterPro" id="IPR044068">
    <property type="entry name" value="CB"/>
</dbReference>
<dbReference type="InterPro" id="IPR050090">
    <property type="entry name" value="Tyrosine_recombinase_XerCD"/>
</dbReference>
<proteinExistence type="inferred from homology"/>
<dbReference type="AlphaFoldDB" id="A0A964WYQ4"/>
<evidence type="ECO:0000256" key="1">
    <source>
        <dbReference type="ARBA" id="ARBA00008857"/>
    </source>
</evidence>
<dbReference type="Gene3D" id="1.10.443.10">
    <property type="entry name" value="Intergrase catalytic core"/>
    <property type="match status" value="1"/>
</dbReference>
<evidence type="ECO:0000313" key="9">
    <source>
        <dbReference type="Proteomes" id="UP000667650"/>
    </source>
</evidence>
<dbReference type="InterPro" id="IPR010998">
    <property type="entry name" value="Integrase_recombinase_N"/>
</dbReference>
<comment type="caution">
    <text evidence="8">The sequence shown here is derived from an EMBL/GenBank/DDBJ whole genome shotgun (WGS) entry which is preliminary data.</text>
</comment>
<keyword evidence="3 5" id="KW-0238">DNA-binding</keyword>
<dbReference type="PANTHER" id="PTHR30349:SF41">
    <property type="entry name" value="INTEGRASE_RECOMBINASE PROTEIN MJ0367-RELATED"/>
    <property type="match status" value="1"/>
</dbReference>
<organism evidence="8 9">
    <name type="scientific">Flagellimonas ochracea</name>
    <dbReference type="NCBI Taxonomy" id="2696472"/>
    <lineage>
        <taxon>Bacteria</taxon>
        <taxon>Pseudomonadati</taxon>
        <taxon>Bacteroidota</taxon>
        <taxon>Flavobacteriia</taxon>
        <taxon>Flavobacteriales</taxon>
        <taxon>Flavobacteriaceae</taxon>
        <taxon>Flagellimonas</taxon>
    </lineage>
</organism>
<dbReference type="Gene3D" id="1.10.150.130">
    <property type="match status" value="1"/>
</dbReference>
<evidence type="ECO:0000256" key="5">
    <source>
        <dbReference type="PROSITE-ProRule" id="PRU01248"/>
    </source>
</evidence>
<dbReference type="EMBL" id="JAAABI010000006">
    <property type="protein sequence ID" value="NAY93142.1"/>
    <property type="molecule type" value="Genomic_DNA"/>
</dbReference>
<dbReference type="GO" id="GO:0015074">
    <property type="term" value="P:DNA integration"/>
    <property type="evidence" value="ECO:0007669"/>
    <property type="project" value="UniProtKB-KW"/>
</dbReference>
<protein>
    <submittedName>
        <fullName evidence="8">Tyrosine-type recombinase/integrase</fullName>
    </submittedName>
</protein>
<evidence type="ECO:0000313" key="8">
    <source>
        <dbReference type="EMBL" id="NAY93142.1"/>
    </source>
</evidence>
<keyword evidence="2" id="KW-0229">DNA integration</keyword>
<dbReference type="InterPro" id="IPR013762">
    <property type="entry name" value="Integrase-like_cat_sf"/>
</dbReference>
<keyword evidence="4" id="KW-0233">DNA recombination</keyword>
<dbReference type="RefSeq" id="WP_166524552.1">
    <property type="nucleotide sequence ID" value="NZ_JAAABI010000006.1"/>
</dbReference>
<sequence>MYLNHFVSHCKIEKKLSEKTIEAYTSDLKQFRKYIREEFDIHDFRLIQREHIKKHLVHINKYAPRTVKRKIATLKVFYSHLLYEDCISENPFDKIRINIRVQKSLPSVLSLNEVAAILKKLQSQKLGALKTSMRYRQIVRDIAIVELLFATGIRVSELCFLKRSNIHSDFSTIKILGKGNKERIIPITNGETINALEDYYRLFQEKINQNSFFFINRLNHRISEQSVRHLIKKISQESGIKRGITPHVFRHTFATQLLEANINIRYIQELLGHSSVNITQIYTHVSHQRTSEILKLNHPRNLISHN</sequence>
<evidence type="ECO:0000256" key="3">
    <source>
        <dbReference type="ARBA" id="ARBA00023125"/>
    </source>
</evidence>
<dbReference type="PROSITE" id="PS51900">
    <property type="entry name" value="CB"/>
    <property type="match status" value="1"/>
</dbReference>
<evidence type="ECO:0000256" key="2">
    <source>
        <dbReference type="ARBA" id="ARBA00022908"/>
    </source>
</evidence>
<comment type="similarity">
    <text evidence="1">Belongs to the 'phage' integrase family.</text>
</comment>
<feature type="domain" description="Core-binding (CB)" evidence="7">
    <location>
        <begin position="1"/>
        <end position="82"/>
    </location>
</feature>
<feature type="domain" description="Tyr recombinase" evidence="6">
    <location>
        <begin position="104"/>
        <end position="295"/>
    </location>
</feature>
<keyword evidence="9" id="KW-1185">Reference proteome</keyword>
<dbReference type="Proteomes" id="UP000667650">
    <property type="component" value="Unassembled WGS sequence"/>
</dbReference>
<accession>A0A964WYQ4</accession>
<dbReference type="GO" id="GO:0003677">
    <property type="term" value="F:DNA binding"/>
    <property type="evidence" value="ECO:0007669"/>
    <property type="project" value="UniProtKB-UniRule"/>
</dbReference>
<dbReference type="InterPro" id="IPR004107">
    <property type="entry name" value="Integrase_SAM-like_N"/>
</dbReference>
<dbReference type="PANTHER" id="PTHR30349">
    <property type="entry name" value="PHAGE INTEGRASE-RELATED"/>
    <property type="match status" value="1"/>
</dbReference>
<evidence type="ECO:0000259" key="7">
    <source>
        <dbReference type="PROSITE" id="PS51900"/>
    </source>
</evidence>
<dbReference type="SUPFAM" id="SSF56349">
    <property type="entry name" value="DNA breaking-rejoining enzymes"/>
    <property type="match status" value="1"/>
</dbReference>
<evidence type="ECO:0000259" key="6">
    <source>
        <dbReference type="PROSITE" id="PS51898"/>
    </source>
</evidence>
<name>A0A964WYQ4_9FLAO</name>
<dbReference type="GO" id="GO:0006310">
    <property type="term" value="P:DNA recombination"/>
    <property type="evidence" value="ECO:0007669"/>
    <property type="project" value="UniProtKB-KW"/>
</dbReference>
<dbReference type="InterPro" id="IPR011010">
    <property type="entry name" value="DNA_brk_join_enz"/>
</dbReference>
<dbReference type="Pfam" id="PF00589">
    <property type="entry name" value="Phage_integrase"/>
    <property type="match status" value="1"/>
</dbReference>
<gene>
    <name evidence="8" type="ORF">GTQ34_14595</name>
</gene>
<evidence type="ECO:0000256" key="4">
    <source>
        <dbReference type="ARBA" id="ARBA00023172"/>
    </source>
</evidence>